<dbReference type="Gene3D" id="3.30.70.100">
    <property type="match status" value="1"/>
</dbReference>
<reference evidence="2 3" key="1">
    <citation type="submission" date="2019-03" db="EMBL/GenBank/DDBJ databases">
        <title>Paraburkholderia sp. isolated from native Mimosa gymnas in Guartela State Park, Brazil.</title>
        <authorList>
            <person name="Paulitsch F."/>
            <person name="Hungria M."/>
            <person name="Delamuta J.R.M."/>
            <person name="Ribeiro R.A."/>
            <person name="Dall'Agnol R."/>
            <person name="Silva J.S.B."/>
        </authorList>
    </citation>
    <scope>NUCLEOTIDE SEQUENCE [LARGE SCALE GENOMIC DNA]</scope>
    <source>
        <strain evidence="2 3">CNPSo 3008</strain>
    </source>
</reference>
<evidence type="ECO:0000313" key="3">
    <source>
        <dbReference type="Proteomes" id="UP000295606"/>
    </source>
</evidence>
<organism evidence="2 3">
    <name type="scientific">Paraburkholderia guartelaensis</name>
    <dbReference type="NCBI Taxonomy" id="2546446"/>
    <lineage>
        <taxon>Bacteria</taxon>
        <taxon>Pseudomonadati</taxon>
        <taxon>Pseudomonadota</taxon>
        <taxon>Betaproteobacteria</taxon>
        <taxon>Burkholderiales</taxon>
        <taxon>Burkholderiaceae</taxon>
        <taxon>Paraburkholderia</taxon>
    </lineage>
</organism>
<dbReference type="InterPro" id="IPR011008">
    <property type="entry name" value="Dimeric_a/b-barrel"/>
</dbReference>
<feature type="domain" description="ABM" evidence="1">
    <location>
        <begin position="1"/>
        <end position="57"/>
    </location>
</feature>
<gene>
    <name evidence="2" type="ORF">E1N52_33740</name>
</gene>
<protein>
    <submittedName>
        <fullName evidence="2">Antibiotic biosynthesis monooxygenase</fullName>
    </submittedName>
</protein>
<evidence type="ECO:0000259" key="1">
    <source>
        <dbReference type="Pfam" id="PF03992"/>
    </source>
</evidence>
<dbReference type="InterPro" id="IPR007138">
    <property type="entry name" value="ABM_dom"/>
</dbReference>
<accession>A0A4R5L6L2</accession>
<comment type="caution">
    <text evidence="2">The sequence shown here is derived from an EMBL/GenBank/DDBJ whole genome shotgun (WGS) entry which is preliminary data.</text>
</comment>
<sequence>MVSLYVRFNLVPGRKDQFLPRINALIDAMSAEPDFVSAVLSEDAESPDVLVLFEVWNGTADQWLEVQPTRTYRAGYTNATNDLFDTKEVHFLTPICIKQRK</sequence>
<keyword evidence="2" id="KW-0503">Monooxygenase</keyword>
<dbReference type="OrthoDB" id="2612531at2"/>
<dbReference type="AlphaFoldDB" id="A0A4R5L6L2"/>
<keyword evidence="2" id="KW-0560">Oxidoreductase</keyword>
<dbReference type="EMBL" id="SMOD01000038">
    <property type="protein sequence ID" value="TDG03633.1"/>
    <property type="molecule type" value="Genomic_DNA"/>
</dbReference>
<proteinExistence type="predicted"/>
<dbReference type="SUPFAM" id="SSF54909">
    <property type="entry name" value="Dimeric alpha+beta barrel"/>
    <property type="match status" value="1"/>
</dbReference>
<dbReference type="Pfam" id="PF03992">
    <property type="entry name" value="ABM"/>
    <property type="match status" value="1"/>
</dbReference>
<dbReference type="GO" id="GO:0004497">
    <property type="term" value="F:monooxygenase activity"/>
    <property type="evidence" value="ECO:0007669"/>
    <property type="project" value="UniProtKB-KW"/>
</dbReference>
<dbReference type="Proteomes" id="UP000295606">
    <property type="component" value="Unassembled WGS sequence"/>
</dbReference>
<name>A0A4R5L6L2_9BURK</name>
<evidence type="ECO:0000313" key="2">
    <source>
        <dbReference type="EMBL" id="TDG03633.1"/>
    </source>
</evidence>